<dbReference type="SUPFAM" id="SSF52343">
    <property type="entry name" value="Ferredoxin reductase-like, C-terminal NADP-linked domain"/>
    <property type="match status" value="1"/>
</dbReference>
<evidence type="ECO:0000256" key="6">
    <source>
        <dbReference type="ARBA" id="ARBA00022723"/>
    </source>
</evidence>
<feature type="transmembrane region" description="Helical" evidence="13">
    <location>
        <begin position="100"/>
        <end position="121"/>
    </location>
</feature>
<evidence type="ECO:0000256" key="7">
    <source>
        <dbReference type="ARBA" id="ARBA00022827"/>
    </source>
</evidence>
<comment type="cofactor">
    <cofactor evidence="1">
        <name>FAD</name>
        <dbReference type="ChEBI" id="CHEBI:57692"/>
    </cofactor>
</comment>
<dbReference type="GO" id="GO:0050660">
    <property type="term" value="F:flavin adenine dinucleotide binding"/>
    <property type="evidence" value="ECO:0007669"/>
    <property type="project" value="TreeGrafter"/>
</dbReference>
<dbReference type="Pfam" id="PF00175">
    <property type="entry name" value="NAD_binding_1"/>
    <property type="match status" value="1"/>
</dbReference>
<keyword evidence="4 13" id="KW-0812">Transmembrane</keyword>
<evidence type="ECO:0000256" key="2">
    <source>
        <dbReference type="ARBA" id="ARBA00004141"/>
    </source>
</evidence>
<name>A0A8J3QUU3_9ACTN</name>
<dbReference type="InterPro" id="IPR017938">
    <property type="entry name" value="Riboflavin_synthase-like_b-brl"/>
</dbReference>
<feature type="domain" description="FAD-binding FR-type" evidence="14">
    <location>
        <begin position="230"/>
        <end position="330"/>
    </location>
</feature>
<dbReference type="EMBL" id="BONZ01000043">
    <property type="protein sequence ID" value="GIH16517.1"/>
    <property type="molecule type" value="Genomic_DNA"/>
</dbReference>
<dbReference type="PRINTS" id="PR00410">
    <property type="entry name" value="PHEHYDRXLASE"/>
</dbReference>
<dbReference type="GO" id="GO:0051537">
    <property type="term" value="F:2 iron, 2 sulfur cluster binding"/>
    <property type="evidence" value="ECO:0007669"/>
    <property type="project" value="UniProtKB-KW"/>
</dbReference>
<evidence type="ECO:0000256" key="11">
    <source>
        <dbReference type="ARBA" id="ARBA00023014"/>
    </source>
</evidence>
<dbReference type="GO" id="GO:0016020">
    <property type="term" value="C:membrane"/>
    <property type="evidence" value="ECO:0007669"/>
    <property type="project" value="UniProtKB-SubCell"/>
</dbReference>
<reference evidence="15" key="1">
    <citation type="submission" date="2021-01" db="EMBL/GenBank/DDBJ databases">
        <title>Whole genome shotgun sequence of Rugosimonospora africana NBRC 104875.</title>
        <authorList>
            <person name="Komaki H."/>
            <person name="Tamura T."/>
        </authorList>
    </citation>
    <scope>NUCLEOTIDE SEQUENCE</scope>
    <source>
        <strain evidence="15">NBRC 104875</strain>
    </source>
</reference>
<dbReference type="GO" id="GO:0016491">
    <property type="term" value="F:oxidoreductase activity"/>
    <property type="evidence" value="ECO:0007669"/>
    <property type="project" value="UniProtKB-KW"/>
</dbReference>
<keyword evidence="11" id="KW-0411">Iron-sulfur</keyword>
<comment type="subcellular location">
    <subcellularLocation>
        <location evidence="2">Membrane</location>
        <topology evidence="2">Multi-pass membrane protein</topology>
    </subcellularLocation>
</comment>
<dbReference type="PROSITE" id="PS51384">
    <property type="entry name" value="FAD_FR"/>
    <property type="match status" value="1"/>
</dbReference>
<proteinExistence type="predicted"/>
<feature type="transmembrane region" description="Helical" evidence="13">
    <location>
        <begin position="141"/>
        <end position="163"/>
    </location>
</feature>
<keyword evidence="5" id="KW-0001">2Fe-2S</keyword>
<gene>
    <name evidence="15" type="ORF">Raf01_46890</name>
</gene>
<keyword evidence="16" id="KW-1185">Reference proteome</keyword>
<evidence type="ECO:0000259" key="14">
    <source>
        <dbReference type="PROSITE" id="PS51384"/>
    </source>
</evidence>
<dbReference type="InterPro" id="IPR050415">
    <property type="entry name" value="MRET"/>
</dbReference>
<dbReference type="Pfam" id="PF01794">
    <property type="entry name" value="Ferric_reduct"/>
    <property type="match status" value="1"/>
</dbReference>
<dbReference type="InterPro" id="IPR001433">
    <property type="entry name" value="OxRdtase_FAD/NAD-bd"/>
</dbReference>
<evidence type="ECO:0000256" key="13">
    <source>
        <dbReference type="SAM" id="Phobius"/>
    </source>
</evidence>
<keyword evidence="12 13" id="KW-0472">Membrane</keyword>
<keyword evidence="7" id="KW-0274">FAD</keyword>
<evidence type="ECO:0000256" key="5">
    <source>
        <dbReference type="ARBA" id="ARBA00022714"/>
    </source>
</evidence>
<dbReference type="InterPro" id="IPR017927">
    <property type="entry name" value="FAD-bd_FR_type"/>
</dbReference>
<evidence type="ECO:0000256" key="1">
    <source>
        <dbReference type="ARBA" id="ARBA00001974"/>
    </source>
</evidence>
<evidence type="ECO:0000256" key="8">
    <source>
        <dbReference type="ARBA" id="ARBA00022989"/>
    </source>
</evidence>
<dbReference type="PANTHER" id="PTHR47354">
    <property type="entry name" value="NADH OXIDOREDUCTASE HCR"/>
    <property type="match status" value="1"/>
</dbReference>
<dbReference type="Gene3D" id="3.40.50.80">
    <property type="entry name" value="Nucleotide-binding domain of ferredoxin-NADP reductase (FNR) module"/>
    <property type="match status" value="1"/>
</dbReference>
<dbReference type="CDD" id="cd06198">
    <property type="entry name" value="FNR_like_3"/>
    <property type="match status" value="1"/>
</dbReference>
<evidence type="ECO:0000313" key="15">
    <source>
        <dbReference type="EMBL" id="GIH16517.1"/>
    </source>
</evidence>
<feature type="transmembrane region" description="Helical" evidence="13">
    <location>
        <begin position="63"/>
        <end position="80"/>
    </location>
</feature>
<dbReference type="Proteomes" id="UP000642748">
    <property type="component" value="Unassembled WGS sequence"/>
</dbReference>
<dbReference type="SUPFAM" id="SSF63380">
    <property type="entry name" value="Riboflavin synthase domain-like"/>
    <property type="match status" value="1"/>
</dbReference>
<feature type="transmembrane region" description="Helical" evidence="13">
    <location>
        <begin position="21"/>
        <end position="43"/>
    </location>
</feature>
<dbReference type="GO" id="GO:0046872">
    <property type="term" value="F:metal ion binding"/>
    <property type="evidence" value="ECO:0007669"/>
    <property type="project" value="UniProtKB-KW"/>
</dbReference>
<dbReference type="InterPro" id="IPR039261">
    <property type="entry name" value="FNR_nucleotide-bd"/>
</dbReference>
<dbReference type="InterPro" id="IPR013130">
    <property type="entry name" value="Fe3_Rdtase_TM_dom"/>
</dbReference>
<accession>A0A8J3QUU3</accession>
<evidence type="ECO:0000256" key="12">
    <source>
        <dbReference type="ARBA" id="ARBA00023136"/>
    </source>
</evidence>
<feature type="transmembrane region" description="Helical" evidence="13">
    <location>
        <begin position="205"/>
        <end position="225"/>
    </location>
</feature>
<organism evidence="15 16">
    <name type="scientific">Rugosimonospora africana</name>
    <dbReference type="NCBI Taxonomy" id="556532"/>
    <lineage>
        <taxon>Bacteria</taxon>
        <taxon>Bacillati</taxon>
        <taxon>Actinomycetota</taxon>
        <taxon>Actinomycetes</taxon>
        <taxon>Micromonosporales</taxon>
        <taxon>Micromonosporaceae</taxon>
        <taxon>Rugosimonospora</taxon>
    </lineage>
</organism>
<evidence type="ECO:0000256" key="3">
    <source>
        <dbReference type="ARBA" id="ARBA00022630"/>
    </source>
</evidence>
<comment type="caution">
    <text evidence="15">The sequence shown here is derived from an EMBL/GenBank/DDBJ whole genome shotgun (WGS) entry which is preliminary data.</text>
</comment>
<sequence length="470" mass="51575">MTAGTLNIRHRAAPGSRTRGWWPDLIGAATVFSMLVVVALWVHNQGLQQLVDSTTGLDSLGRLTGLASADLLLIQVFLMARVPPVERSFGQDRLARWHRVVGFTSFDLMLAHVLLITLGYAGTDHSGVVREFINLVLTYPGMLLALAGTVALILVVVTSLRAARRRLRYESWHLLHLYAYLGAGLAIPHELWTGTDFIGDAAATAYWWTVYAVAAGSVLVFRLGLPLWRSARYRLVVSDVVPEAPGIVSVYLRGRHLDRLRVRAGQFFHWRFLAGPGWTRAHPYSLSAAPRPDLLRITVKDLGDDSARAGALRPGTRVLIEGPYGQLAGAGRRRPRFTMIASGIGITPLRALLEELPYRPGDGTLIYRASTPDGFAFRAELDALAARRGVRVVYLPGPRASDGSWAPARVPGQRGSPPLGDESLLLQLVPDIAEQDVYVCGPDQWMTAAANAARLVGVPEEHLRLEWFSW</sequence>
<dbReference type="RefSeq" id="WP_203920078.1">
    <property type="nucleotide sequence ID" value="NZ_BONZ01000043.1"/>
</dbReference>
<dbReference type="PANTHER" id="PTHR47354:SF8">
    <property type="entry name" value="1,2-PHENYLACETYL-COA EPOXIDASE, SUBUNIT E"/>
    <property type="match status" value="1"/>
</dbReference>
<keyword evidence="10" id="KW-0408">Iron</keyword>
<keyword evidence="9" id="KW-0560">Oxidoreductase</keyword>
<evidence type="ECO:0000313" key="16">
    <source>
        <dbReference type="Proteomes" id="UP000642748"/>
    </source>
</evidence>
<protein>
    <submittedName>
        <fullName evidence="15">Oxidoreductase</fullName>
    </submittedName>
</protein>
<keyword evidence="6" id="KW-0479">Metal-binding</keyword>
<dbReference type="Gene3D" id="2.40.30.10">
    <property type="entry name" value="Translation factors"/>
    <property type="match status" value="1"/>
</dbReference>
<evidence type="ECO:0000256" key="4">
    <source>
        <dbReference type="ARBA" id="ARBA00022692"/>
    </source>
</evidence>
<dbReference type="AlphaFoldDB" id="A0A8J3QUU3"/>
<evidence type="ECO:0000256" key="10">
    <source>
        <dbReference type="ARBA" id="ARBA00023004"/>
    </source>
</evidence>
<feature type="transmembrane region" description="Helical" evidence="13">
    <location>
        <begin position="175"/>
        <end position="193"/>
    </location>
</feature>
<evidence type="ECO:0000256" key="9">
    <source>
        <dbReference type="ARBA" id="ARBA00023002"/>
    </source>
</evidence>
<keyword evidence="3" id="KW-0285">Flavoprotein</keyword>
<keyword evidence="8 13" id="KW-1133">Transmembrane helix</keyword>